<evidence type="ECO:0000259" key="8">
    <source>
        <dbReference type="Pfam" id="PF00755"/>
    </source>
</evidence>
<dbReference type="Pfam" id="PF00755">
    <property type="entry name" value="Carn_acyltransf"/>
    <property type="match status" value="1"/>
</dbReference>
<dbReference type="GO" id="GO:0005829">
    <property type="term" value="C:cytosol"/>
    <property type="evidence" value="ECO:0007669"/>
    <property type="project" value="TreeGrafter"/>
</dbReference>
<evidence type="ECO:0000256" key="6">
    <source>
        <dbReference type="ARBA" id="ARBA00023315"/>
    </source>
</evidence>
<keyword evidence="5" id="KW-0443">Lipid metabolism</keyword>
<sequence length="807" mass="89990">MHNLVEHDARIPKLPVPPLSATVQQILTALRPLLTPEEYDDLLDEASQFLSNGTVNLIQQHLEAAAANPNVSCYLNAINGESYPGIYGRLRGDTLPRNPYLVLEEDPFAKTINPPNQAQRAACLINSSLKFIVTMRNGKLKEDVTPKSGNPLTMNCYRNLFGTTRVPVFGESYHEVTIQKYRHINDSRHVVVICNNQFYDLELLTPCEDESAENTHRLWFGDAELAEIIQNIINESSAVDRISTVKNGVGAITTQTYHHWKSARAELASTSPDFLRRIDDALFIVALDSNSPVSDQEKTQVISHGTSELLRGSNIQVGSCASRWYDKLQLIVTANAVAGVVWESSSMDSTAILRFISDIFTDSILKLAKNINGAENTLFDPNVSFVSGRELKPRQKLLVPTKTPELQNLVHLSETRLSDLLKQHEYKTATIKLDTSLLAKFGLSADSFMQIGFQIAHYALYGRITNTLEPITTRKFRDARTELIAVQNDSVADLVKMFITSSDDSRKWSGFQACCQIHASQCRNAMAGLGFERHLDALLSVCRKQEAVANLNALNSKLSPIPSVAELNSQPIPLLASPLLERLSGAELLISNCGNAAMHLFGIPPAVDSGFGIGYILHRDKVVVTVSSKFRQTERFLMTFRSVVGTVKQILRSKADVQVEAADSETRKTELKKLRIERELRNVDRSLPSTRHPIDIDMDSTLDLQKLELKEESSDNEYSYLGGYGYFDEGEVELRSDEISRNDSYMNSHSSLASALTSKSNSRHHSHLNLSALSKNADERHRLSLGDRLKERLGQEERSKNQIGRSL</sequence>
<dbReference type="Gene3D" id="1.10.275.20">
    <property type="entry name" value="Choline/Carnitine o-acyltransferase"/>
    <property type="match status" value="1"/>
</dbReference>
<dbReference type="GO" id="GO:0009437">
    <property type="term" value="P:carnitine metabolic process"/>
    <property type="evidence" value="ECO:0007669"/>
    <property type="project" value="TreeGrafter"/>
</dbReference>
<keyword evidence="4" id="KW-0276">Fatty acid metabolism</keyword>
<feature type="domain" description="Choline/carnitine acyltransferase" evidence="8">
    <location>
        <begin position="14"/>
        <end position="640"/>
    </location>
</feature>
<reference evidence="9 10" key="1">
    <citation type="submission" date="2017-04" db="EMBL/GenBank/DDBJ databases">
        <title>Draft genome of the yeast Clavispora lusitaniae type strain CBS 6936.</title>
        <authorList>
            <person name="Durrens P."/>
            <person name="Klopp C."/>
            <person name="Biteau N."/>
            <person name="Fitton-Ouhabi V."/>
            <person name="Dementhon K."/>
            <person name="Accoceberry I."/>
            <person name="Sherman D.J."/>
            <person name="Noel T."/>
        </authorList>
    </citation>
    <scope>NUCLEOTIDE SEQUENCE [LARGE SCALE GENOMIC DNA]</scope>
    <source>
        <strain evidence="9 10">CBS 6936</strain>
    </source>
</reference>
<evidence type="ECO:0000256" key="7">
    <source>
        <dbReference type="SAM" id="MobiDB-lite"/>
    </source>
</evidence>
<evidence type="ECO:0000313" key="10">
    <source>
        <dbReference type="Proteomes" id="UP000195602"/>
    </source>
</evidence>
<evidence type="ECO:0000256" key="5">
    <source>
        <dbReference type="ARBA" id="ARBA00023098"/>
    </source>
</evidence>
<dbReference type="AlphaFoldDB" id="A0AA91Q221"/>
<evidence type="ECO:0000256" key="3">
    <source>
        <dbReference type="ARBA" id="ARBA00022679"/>
    </source>
</evidence>
<dbReference type="InterPro" id="IPR042231">
    <property type="entry name" value="Cho/carn_acyl_trans_2"/>
</dbReference>
<evidence type="ECO:0000256" key="2">
    <source>
        <dbReference type="ARBA" id="ARBA00022448"/>
    </source>
</evidence>
<dbReference type="EMBL" id="LYUB02000003">
    <property type="protein sequence ID" value="OVF09951.1"/>
    <property type="molecule type" value="Genomic_DNA"/>
</dbReference>
<dbReference type="Gene3D" id="3.30.559.10">
    <property type="entry name" value="Chloramphenicol acetyltransferase-like domain"/>
    <property type="match status" value="1"/>
</dbReference>
<feature type="region of interest" description="Disordered" evidence="7">
    <location>
        <begin position="755"/>
        <end position="775"/>
    </location>
</feature>
<keyword evidence="2" id="KW-0813">Transport</keyword>
<keyword evidence="3" id="KW-0808">Transferase</keyword>
<accession>A0AA91Q221</accession>
<comment type="caution">
    <text evidence="9">The sequence shown here is derived from an EMBL/GenBank/DDBJ whole genome shotgun (WGS) entry which is preliminary data.</text>
</comment>
<organism evidence="9 10">
    <name type="scientific">Clavispora lusitaniae</name>
    <name type="common">Candida lusitaniae</name>
    <dbReference type="NCBI Taxonomy" id="36911"/>
    <lineage>
        <taxon>Eukaryota</taxon>
        <taxon>Fungi</taxon>
        <taxon>Dikarya</taxon>
        <taxon>Ascomycota</taxon>
        <taxon>Saccharomycotina</taxon>
        <taxon>Pichiomycetes</taxon>
        <taxon>Metschnikowiaceae</taxon>
        <taxon>Clavispora</taxon>
    </lineage>
</organism>
<name>A0AA91Q221_CLALS</name>
<proteinExistence type="inferred from homology"/>
<dbReference type="GO" id="GO:0004092">
    <property type="term" value="F:carnitine O-acetyltransferase activity"/>
    <property type="evidence" value="ECO:0007669"/>
    <property type="project" value="TreeGrafter"/>
</dbReference>
<dbReference type="Gene3D" id="3.30.559.70">
    <property type="entry name" value="Choline/Carnitine o-acyltransferase, domain 2"/>
    <property type="match status" value="1"/>
</dbReference>
<feature type="region of interest" description="Disordered" evidence="7">
    <location>
        <begin position="787"/>
        <end position="807"/>
    </location>
</feature>
<dbReference type="InterPro" id="IPR042572">
    <property type="entry name" value="Carn_acyl_trans_N"/>
</dbReference>
<dbReference type="GO" id="GO:0006631">
    <property type="term" value="P:fatty acid metabolic process"/>
    <property type="evidence" value="ECO:0007669"/>
    <property type="project" value="UniProtKB-KW"/>
</dbReference>
<dbReference type="KEGG" id="clus:A9F13_03g00759"/>
<dbReference type="PANTHER" id="PTHR22589">
    <property type="entry name" value="CARNITINE O-ACYLTRANSFERASE"/>
    <property type="match status" value="1"/>
</dbReference>
<dbReference type="SUPFAM" id="SSF52777">
    <property type="entry name" value="CoA-dependent acyltransferases"/>
    <property type="match status" value="2"/>
</dbReference>
<evidence type="ECO:0000313" key="9">
    <source>
        <dbReference type="EMBL" id="OVF09951.1"/>
    </source>
</evidence>
<evidence type="ECO:0000256" key="4">
    <source>
        <dbReference type="ARBA" id="ARBA00022832"/>
    </source>
</evidence>
<dbReference type="PANTHER" id="PTHR22589:SF48">
    <property type="entry name" value="CARNITINE O-ACETYLTRANSFERASE YAT2"/>
    <property type="match status" value="1"/>
</dbReference>
<gene>
    <name evidence="9" type="ORF">A9F13_03g00759</name>
</gene>
<keyword evidence="6" id="KW-0012">Acyltransferase</keyword>
<dbReference type="InterPro" id="IPR039551">
    <property type="entry name" value="Cho/carn_acyl_trans"/>
</dbReference>
<feature type="compositionally biased region" description="Basic and acidic residues" evidence="7">
    <location>
        <begin position="787"/>
        <end position="800"/>
    </location>
</feature>
<comment type="similarity">
    <text evidence="1">Belongs to the carnitine/choline acetyltransferase family.</text>
</comment>
<dbReference type="Proteomes" id="UP000195602">
    <property type="component" value="Unassembled WGS sequence"/>
</dbReference>
<protein>
    <submittedName>
        <fullName evidence="9">Carnitine O-acetyltransferase</fullName>
    </submittedName>
</protein>
<evidence type="ECO:0000256" key="1">
    <source>
        <dbReference type="ARBA" id="ARBA00005232"/>
    </source>
</evidence>
<dbReference type="InterPro" id="IPR000542">
    <property type="entry name" value="Carn_acyl_trans"/>
</dbReference>
<dbReference type="InterPro" id="IPR023213">
    <property type="entry name" value="CAT-like_dom_sf"/>
</dbReference>